<dbReference type="HAMAP" id="MF_01987">
    <property type="entry name" value="Ribokinase"/>
    <property type="match status" value="1"/>
</dbReference>
<feature type="binding site" evidence="13">
    <location>
        <begin position="269"/>
        <end position="270"/>
    </location>
    <ligand>
        <name>ATP</name>
        <dbReference type="ChEBI" id="CHEBI:30616"/>
    </ligand>
</feature>
<dbReference type="GO" id="GO:0005829">
    <property type="term" value="C:cytosol"/>
    <property type="evidence" value="ECO:0007669"/>
    <property type="project" value="TreeGrafter"/>
</dbReference>
<keyword evidence="5 13" id="KW-0808">Transferase</keyword>
<dbReference type="PANTHER" id="PTHR10584">
    <property type="entry name" value="SUGAR KINASE"/>
    <property type="match status" value="1"/>
</dbReference>
<comment type="pathway">
    <text evidence="13">Carbohydrate metabolism; D-ribose degradation; D-ribose 5-phosphate from beta-D-ribopyranose: step 2/2.</text>
</comment>
<dbReference type="GO" id="GO:0004747">
    <property type="term" value="F:ribokinase activity"/>
    <property type="evidence" value="ECO:0007669"/>
    <property type="project" value="UniProtKB-UniRule"/>
</dbReference>
<organism evidence="15 16">
    <name type="scientific">Capsaspora owczarzaki (strain ATCC 30864)</name>
    <dbReference type="NCBI Taxonomy" id="595528"/>
    <lineage>
        <taxon>Eukaryota</taxon>
        <taxon>Filasterea</taxon>
        <taxon>Capsaspora</taxon>
    </lineage>
</organism>
<evidence type="ECO:0000256" key="9">
    <source>
        <dbReference type="ARBA" id="ARBA00022840"/>
    </source>
</evidence>
<proteinExistence type="inferred from homology"/>
<dbReference type="PhylomeDB" id="A0A0D2X1C2"/>
<comment type="activity regulation">
    <text evidence="13">Activated by a monovalent cation that binds near, but not in, the active site. The most likely occupant of the site in vivo is potassium. Ion binding induces a conformational change that may alter substrate affinity.</text>
</comment>
<keyword evidence="10 13" id="KW-0460">Magnesium</keyword>
<comment type="catalytic activity">
    <reaction evidence="13">
        <text>D-ribose + ATP = D-ribose 5-phosphate + ADP + H(+)</text>
        <dbReference type="Rhea" id="RHEA:13697"/>
        <dbReference type="ChEBI" id="CHEBI:15378"/>
        <dbReference type="ChEBI" id="CHEBI:30616"/>
        <dbReference type="ChEBI" id="CHEBI:47013"/>
        <dbReference type="ChEBI" id="CHEBI:78346"/>
        <dbReference type="ChEBI" id="CHEBI:456216"/>
        <dbReference type="EC" id="2.7.1.15"/>
    </reaction>
</comment>
<comment type="cofactor">
    <cofactor evidence="13">
        <name>Mg(2+)</name>
        <dbReference type="ChEBI" id="CHEBI:18420"/>
    </cofactor>
    <text evidence="13">Requires a divalent cation, most likely magnesium in vivo, as an electrophilic catalyst to aid phosphoryl group transfer. It is the chelate of the metal and the nucleotide that is the actual substrate.</text>
</comment>
<dbReference type="CDD" id="cd01174">
    <property type="entry name" value="ribokinase"/>
    <property type="match status" value="1"/>
</dbReference>
<dbReference type="FunCoup" id="A0A0D2X1C2">
    <property type="interactions" value="83"/>
</dbReference>
<dbReference type="GO" id="GO:0005524">
    <property type="term" value="F:ATP binding"/>
    <property type="evidence" value="ECO:0007669"/>
    <property type="project" value="UniProtKB-UniRule"/>
</dbReference>
<dbReference type="Gene3D" id="3.40.1190.20">
    <property type="match status" value="1"/>
</dbReference>
<keyword evidence="7 13" id="KW-0547">Nucleotide-binding</keyword>
<dbReference type="OMA" id="DIVLIQQ"/>
<feature type="binding site" evidence="13">
    <location>
        <begin position="12"/>
        <end position="14"/>
    </location>
    <ligand>
        <name>substrate</name>
    </ligand>
</feature>
<evidence type="ECO:0000313" key="16">
    <source>
        <dbReference type="Proteomes" id="UP000008743"/>
    </source>
</evidence>
<dbReference type="FunFam" id="3.40.1190.20:FF:000010">
    <property type="entry name" value="Ribokinase"/>
    <property type="match status" value="1"/>
</dbReference>
<dbReference type="InterPro" id="IPR029056">
    <property type="entry name" value="Ribokinase-like"/>
</dbReference>
<reference evidence="16" key="1">
    <citation type="submission" date="2011-02" db="EMBL/GenBank/DDBJ databases">
        <title>The Genome Sequence of Capsaspora owczarzaki ATCC 30864.</title>
        <authorList>
            <person name="Russ C."/>
            <person name="Cuomo C."/>
            <person name="Burger G."/>
            <person name="Gray M.W."/>
            <person name="Holland P.W.H."/>
            <person name="King N."/>
            <person name="Lang F.B.F."/>
            <person name="Roger A.J."/>
            <person name="Ruiz-Trillo I."/>
            <person name="Young S.K."/>
            <person name="Zeng Q."/>
            <person name="Gargeya S."/>
            <person name="Alvarado L."/>
            <person name="Berlin A."/>
            <person name="Chapman S.B."/>
            <person name="Chen Z."/>
            <person name="Freedman E."/>
            <person name="Gellesch M."/>
            <person name="Goldberg J."/>
            <person name="Griggs A."/>
            <person name="Gujja S."/>
            <person name="Heilman E."/>
            <person name="Heiman D."/>
            <person name="Howarth C."/>
            <person name="Mehta T."/>
            <person name="Neiman D."/>
            <person name="Pearson M."/>
            <person name="Roberts A."/>
            <person name="Saif S."/>
            <person name="Shea T."/>
            <person name="Shenoy N."/>
            <person name="Sisk P."/>
            <person name="Stolte C."/>
            <person name="Sykes S."/>
            <person name="White J."/>
            <person name="Yandava C."/>
            <person name="Haas B."/>
            <person name="Nusbaum C."/>
            <person name="Birren B."/>
        </authorList>
    </citation>
    <scope>NUCLEOTIDE SEQUENCE</scope>
    <source>
        <strain evidence="16">ATCC 30864</strain>
    </source>
</reference>
<dbReference type="OrthoDB" id="415590at2759"/>
<dbReference type="SUPFAM" id="SSF53613">
    <property type="entry name" value="Ribokinase-like"/>
    <property type="match status" value="1"/>
</dbReference>
<sequence>MTFEVVVCGSSNMDLIAYVDRMPAVGETIHGHTFASGFGGKGANQCVMAGKLGAKVAMITKVGEDAYGTATLENYKKVGVNTDFVFKTSEASTGVAPITVDAKGNNSIIIIPGANALITPEEVSAPAVKQAIETAAVLVTQNEINHDATLEAMRIARHSKTLCIYNPAPALPSLPEEFLVLPDIVCLNETEAALYTQVPAINDVEDARQACKKLLARGARSVLLTMGATGSLYVGKGDQLHNERNDNAEIVDIFVRAQKVDAVDSSGAGDSFVGALAYYLAHYGASMSLKTAINRASSIASDSVRRKGTQSSYPTRDTLPSSLFDADAEMKL</sequence>
<dbReference type="eggNOG" id="KOG2855">
    <property type="taxonomic scope" value="Eukaryota"/>
</dbReference>
<keyword evidence="12 13" id="KW-0119">Carbohydrate metabolism</keyword>
<feature type="binding site" evidence="13">
    <location>
        <position position="264"/>
    </location>
    <ligand>
        <name>K(+)</name>
        <dbReference type="ChEBI" id="CHEBI:29103"/>
    </ligand>
</feature>
<dbReference type="AlphaFoldDB" id="A0A0D2X1C2"/>
<evidence type="ECO:0000256" key="1">
    <source>
        <dbReference type="ARBA" id="ARBA00005380"/>
    </source>
</evidence>
<comment type="subunit">
    <text evidence="13">Homodimer.</text>
</comment>
<dbReference type="PROSITE" id="PS00584">
    <property type="entry name" value="PFKB_KINASES_2"/>
    <property type="match status" value="1"/>
</dbReference>
<accession>A0A0D2X1C2</accession>
<dbReference type="InterPro" id="IPR002173">
    <property type="entry name" value="Carboh/pur_kinase_PfkB_CS"/>
</dbReference>
<dbReference type="GO" id="GO:0005634">
    <property type="term" value="C:nucleus"/>
    <property type="evidence" value="ECO:0007669"/>
    <property type="project" value="UniProtKB-SubCell"/>
</dbReference>
<evidence type="ECO:0000256" key="8">
    <source>
        <dbReference type="ARBA" id="ARBA00022777"/>
    </source>
</evidence>
<feature type="active site" description="Proton acceptor" evidence="13">
    <location>
        <position position="270"/>
    </location>
</feature>
<comment type="function">
    <text evidence="13">Catalyzes the phosphorylation of ribose at O-5 in a reaction requiring ATP and magnesium. The resulting D-ribose-5-phosphate can then be used either for sythesis of nucleotides, histidine, and tryptophan, or as a component of the pentose phosphate pathway.</text>
</comment>
<feature type="binding site" evidence="13">
    <location>
        <begin position="225"/>
        <end position="230"/>
    </location>
    <ligand>
        <name>ATP</name>
        <dbReference type="ChEBI" id="CHEBI:30616"/>
    </ligand>
</feature>
<dbReference type="PANTHER" id="PTHR10584:SF166">
    <property type="entry name" value="RIBOKINASE"/>
    <property type="match status" value="1"/>
</dbReference>
<evidence type="ECO:0000256" key="11">
    <source>
        <dbReference type="ARBA" id="ARBA00022958"/>
    </source>
</evidence>
<dbReference type="UniPathway" id="UPA00916">
    <property type="reaction ID" value="UER00889"/>
</dbReference>
<feature type="binding site" evidence="13">
    <location>
        <begin position="40"/>
        <end position="44"/>
    </location>
    <ligand>
        <name>substrate</name>
    </ligand>
</feature>
<keyword evidence="8 13" id="KW-0418">Kinase</keyword>
<keyword evidence="13" id="KW-0539">Nucleus</keyword>
<evidence type="ECO:0000259" key="14">
    <source>
        <dbReference type="Pfam" id="PF00294"/>
    </source>
</evidence>
<feature type="binding site" evidence="13">
    <location>
        <position position="306"/>
    </location>
    <ligand>
        <name>K(+)</name>
        <dbReference type="ChEBI" id="CHEBI:29103"/>
    </ligand>
</feature>
<keyword evidence="16" id="KW-1185">Reference proteome</keyword>
<dbReference type="EMBL" id="KE346361">
    <property type="protein sequence ID" value="KJE90554.1"/>
    <property type="molecule type" value="Genomic_DNA"/>
</dbReference>
<feature type="binding site" evidence="13">
    <location>
        <position position="308"/>
    </location>
    <ligand>
        <name>K(+)</name>
        <dbReference type="ChEBI" id="CHEBI:29103"/>
    </ligand>
</feature>
<dbReference type="RefSeq" id="XP_004364725.1">
    <property type="nucleotide sequence ID" value="XM_004364668.2"/>
</dbReference>
<evidence type="ECO:0000256" key="10">
    <source>
        <dbReference type="ARBA" id="ARBA00022842"/>
    </source>
</evidence>
<dbReference type="GO" id="GO:0046872">
    <property type="term" value="F:metal ion binding"/>
    <property type="evidence" value="ECO:0007669"/>
    <property type="project" value="UniProtKB-KW"/>
</dbReference>
<evidence type="ECO:0000256" key="13">
    <source>
        <dbReference type="HAMAP-Rule" id="MF_03215"/>
    </source>
</evidence>
<feature type="domain" description="Carbohydrate kinase PfkB" evidence="14">
    <location>
        <begin position="4"/>
        <end position="316"/>
    </location>
</feature>
<feature type="binding site" evidence="13">
    <location>
        <position position="266"/>
    </location>
    <ligand>
        <name>K(+)</name>
        <dbReference type="ChEBI" id="CHEBI:29103"/>
    </ligand>
</feature>
<comment type="similarity">
    <text evidence="1">Belongs to the carbohydrate kinase pfkB family.</text>
</comment>
<comment type="subcellular location">
    <subcellularLocation>
        <location evidence="13">Cytoplasm</location>
    </subcellularLocation>
    <subcellularLocation>
        <location evidence="13">Nucleus</location>
    </subcellularLocation>
</comment>
<evidence type="ECO:0000256" key="6">
    <source>
        <dbReference type="ARBA" id="ARBA00022723"/>
    </source>
</evidence>
<dbReference type="EC" id="2.7.1.15" evidence="2 13"/>
<dbReference type="InParanoid" id="A0A0D2X1C2"/>
<dbReference type="Proteomes" id="UP000008743">
    <property type="component" value="Unassembled WGS sequence"/>
</dbReference>
<dbReference type="InterPro" id="IPR011877">
    <property type="entry name" value="Ribokinase"/>
</dbReference>
<feature type="binding site" evidence="13">
    <location>
        <position position="188"/>
    </location>
    <ligand>
        <name>ATP</name>
        <dbReference type="ChEBI" id="CHEBI:30616"/>
    </ligand>
</feature>
<evidence type="ECO:0000256" key="7">
    <source>
        <dbReference type="ARBA" id="ARBA00022741"/>
    </source>
</evidence>
<evidence type="ECO:0000256" key="4">
    <source>
        <dbReference type="ARBA" id="ARBA00022490"/>
    </source>
</evidence>
<feature type="binding site" evidence="13">
    <location>
        <position position="143"/>
    </location>
    <ligand>
        <name>substrate</name>
    </ligand>
</feature>
<dbReference type="PRINTS" id="PR00990">
    <property type="entry name" value="RIBOKINASE"/>
</dbReference>
<dbReference type="Pfam" id="PF00294">
    <property type="entry name" value="PfkB"/>
    <property type="match status" value="1"/>
</dbReference>
<evidence type="ECO:0000256" key="2">
    <source>
        <dbReference type="ARBA" id="ARBA00012035"/>
    </source>
</evidence>
<dbReference type="STRING" id="595528.A0A0D2X1C2"/>
<evidence type="ECO:0000256" key="3">
    <source>
        <dbReference type="ARBA" id="ARBA00016943"/>
    </source>
</evidence>
<feature type="binding site" evidence="13">
    <location>
        <position position="270"/>
    </location>
    <ligand>
        <name>substrate</name>
    </ligand>
</feature>
<evidence type="ECO:0000256" key="12">
    <source>
        <dbReference type="ARBA" id="ARBA00023277"/>
    </source>
</evidence>
<name>A0A0D2X1C2_CAPO3</name>
<dbReference type="GO" id="GO:0019303">
    <property type="term" value="P:D-ribose catabolic process"/>
    <property type="evidence" value="ECO:0007669"/>
    <property type="project" value="UniProtKB-UniRule"/>
</dbReference>
<feature type="binding site" evidence="13">
    <location>
        <position position="312"/>
    </location>
    <ligand>
        <name>K(+)</name>
        <dbReference type="ChEBI" id="CHEBI:29103"/>
    </ligand>
</feature>
<protein>
    <recommendedName>
        <fullName evidence="3 13">Ribokinase</fullName>
        <shortName evidence="13">RK</shortName>
        <ecNumber evidence="2 13">2.7.1.15</ecNumber>
    </recommendedName>
</protein>
<keyword evidence="4 13" id="KW-0963">Cytoplasm</keyword>
<gene>
    <name evidence="15" type="ORF">CAOG_001857</name>
</gene>
<evidence type="ECO:0000313" key="15">
    <source>
        <dbReference type="EMBL" id="KJE90554.1"/>
    </source>
</evidence>
<evidence type="ECO:0000256" key="5">
    <source>
        <dbReference type="ARBA" id="ARBA00022679"/>
    </source>
</evidence>
<keyword evidence="11 13" id="KW-0630">Potassium</keyword>
<dbReference type="InterPro" id="IPR002139">
    <property type="entry name" value="Ribo/fructo_kinase"/>
</dbReference>
<keyword evidence="9 13" id="KW-0067">ATP-binding</keyword>
<feature type="binding site" evidence="13">
    <location>
        <position position="303"/>
    </location>
    <ligand>
        <name>K(+)</name>
        <dbReference type="ChEBI" id="CHEBI:29103"/>
    </ligand>
</feature>
<dbReference type="NCBIfam" id="TIGR02152">
    <property type="entry name" value="D_ribokin_bact"/>
    <property type="match status" value="1"/>
</dbReference>
<comment type="similarity">
    <text evidence="13">Belongs to the carbohydrate kinase PfkB family. Ribokinase subfamily.</text>
</comment>
<comment type="caution">
    <text evidence="13">Lacks conserved residue(s) required for the propagation of feature annotation.</text>
</comment>
<dbReference type="InterPro" id="IPR011611">
    <property type="entry name" value="PfkB_dom"/>
</dbReference>
<keyword evidence="6 13" id="KW-0479">Metal-binding</keyword>